<keyword evidence="3" id="KW-0732">Signal</keyword>
<comment type="similarity">
    <text evidence="2">Belongs to the bacterial solute-binding protein 2 family.</text>
</comment>
<dbReference type="EMBL" id="CP001854">
    <property type="protein sequence ID" value="ADB50454.1"/>
    <property type="molecule type" value="Genomic_DNA"/>
</dbReference>
<keyword evidence="7" id="KW-1185">Reference proteome</keyword>
<dbReference type="STRING" id="469383.Cwoe_2028"/>
<dbReference type="PANTHER" id="PTHR46847">
    <property type="entry name" value="D-ALLOSE-BINDING PERIPLASMIC PROTEIN-RELATED"/>
    <property type="match status" value="1"/>
</dbReference>
<evidence type="ECO:0000256" key="4">
    <source>
        <dbReference type="SAM" id="MobiDB-lite"/>
    </source>
</evidence>
<evidence type="ECO:0000256" key="2">
    <source>
        <dbReference type="ARBA" id="ARBA00007639"/>
    </source>
</evidence>
<organism evidence="6 7">
    <name type="scientific">Conexibacter woesei (strain DSM 14684 / CCUG 47730 / CIP 108061 / JCM 11494 / NBRC 100937 / ID131577)</name>
    <dbReference type="NCBI Taxonomy" id="469383"/>
    <lineage>
        <taxon>Bacteria</taxon>
        <taxon>Bacillati</taxon>
        <taxon>Actinomycetota</taxon>
        <taxon>Thermoleophilia</taxon>
        <taxon>Solirubrobacterales</taxon>
        <taxon>Conexibacteraceae</taxon>
        <taxon>Conexibacter</taxon>
    </lineage>
</organism>
<comment type="subcellular location">
    <subcellularLocation>
        <location evidence="1">Cell envelope</location>
    </subcellularLocation>
</comment>
<dbReference type="Gene3D" id="3.40.50.2300">
    <property type="match status" value="2"/>
</dbReference>
<feature type="domain" description="Periplasmic binding protein" evidence="5">
    <location>
        <begin position="43"/>
        <end position="297"/>
    </location>
</feature>
<dbReference type="KEGG" id="cwo:Cwoe_2028"/>
<dbReference type="PANTHER" id="PTHR46847:SF1">
    <property type="entry name" value="D-ALLOSE-BINDING PERIPLASMIC PROTEIN-RELATED"/>
    <property type="match status" value="1"/>
</dbReference>
<proteinExistence type="inferred from homology"/>
<dbReference type="GO" id="GO:0030246">
    <property type="term" value="F:carbohydrate binding"/>
    <property type="evidence" value="ECO:0007669"/>
    <property type="project" value="UniProtKB-ARBA"/>
</dbReference>
<dbReference type="AlphaFoldDB" id="D3F482"/>
<evidence type="ECO:0000313" key="7">
    <source>
        <dbReference type="Proteomes" id="UP000008229"/>
    </source>
</evidence>
<dbReference type="eggNOG" id="COG1879">
    <property type="taxonomic scope" value="Bacteria"/>
</dbReference>
<dbReference type="SUPFAM" id="SSF53822">
    <property type="entry name" value="Periplasmic binding protein-like I"/>
    <property type="match status" value="1"/>
</dbReference>
<reference evidence="7" key="2">
    <citation type="submission" date="2010-01" db="EMBL/GenBank/DDBJ databases">
        <title>The complete genome of Conexibacter woesei DSM 14684.</title>
        <authorList>
            <consortium name="US DOE Joint Genome Institute (JGI-PGF)"/>
            <person name="Lucas S."/>
            <person name="Copeland A."/>
            <person name="Lapidus A."/>
            <person name="Glavina del Rio T."/>
            <person name="Dalin E."/>
            <person name="Tice H."/>
            <person name="Bruce D."/>
            <person name="Goodwin L."/>
            <person name="Pitluck S."/>
            <person name="Kyrpides N."/>
            <person name="Mavromatis K."/>
            <person name="Ivanova N."/>
            <person name="Mikhailova N."/>
            <person name="Chertkov O."/>
            <person name="Brettin T."/>
            <person name="Detter J.C."/>
            <person name="Han C."/>
            <person name="Larimer F."/>
            <person name="Land M."/>
            <person name="Hauser L."/>
            <person name="Markowitz V."/>
            <person name="Cheng J.-F."/>
            <person name="Hugenholtz P."/>
            <person name="Woyke T."/>
            <person name="Wu D."/>
            <person name="Pukall R."/>
            <person name="Steenblock K."/>
            <person name="Schneider S."/>
            <person name="Klenk H.-P."/>
            <person name="Eisen J.A."/>
        </authorList>
    </citation>
    <scope>NUCLEOTIDE SEQUENCE [LARGE SCALE GENOMIC DNA]</scope>
    <source>
        <strain evidence="7">DSM 14684 / CIP 108061 / JCM 11494 / NBRC 100937 / ID131577</strain>
    </source>
</reference>
<dbReference type="InterPro" id="IPR025997">
    <property type="entry name" value="SBP_2_dom"/>
</dbReference>
<dbReference type="CDD" id="cd01536">
    <property type="entry name" value="PBP1_ABC_sugar_binding-like"/>
    <property type="match status" value="1"/>
</dbReference>
<dbReference type="InterPro" id="IPR028082">
    <property type="entry name" value="Peripla_BP_I"/>
</dbReference>
<dbReference type="Proteomes" id="UP000008229">
    <property type="component" value="Chromosome"/>
</dbReference>
<evidence type="ECO:0000256" key="1">
    <source>
        <dbReference type="ARBA" id="ARBA00004196"/>
    </source>
</evidence>
<reference evidence="6 7" key="1">
    <citation type="journal article" date="2010" name="Stand. Genomic Sci.">
        <title>Complete genome sequence of Conexibacter woesei type strain (ID131577).</title>
        <authorList>
            <person name="Pukall R."/>
            <person name="Lapidus A."/>
            <person name="Glavina Del Rio T."/>
            <person name="Copeland A."/>
            <person name="Tice H."/>
            <person name="Cheng J.-F."/>
            <person name="Lucas S."/>
            <person name="Chen F."/>
            <person name="Nolan M."/>
            <person name="Bruce D."/>
            <person name="Goodwin L."/>
            <person name="Pitluck S."/>
            <person name="Mavromatis K."/>
            <person name="Ivanova N."/>
            <person name="Ovchinnikova G."/>
            <person name="Pati A."/>
            <person name="Chen A."/>
            <person name="Palaniappan K."/>
            <person name="Land M."/>
            <person name="Hauser L."/>
            <person name="Chang Y.-J."/>
            <person name="Jeffries C.D."/>
            <person name="Chain P."/>
            <person name="Meincke L."/>
            <person name="Sims D."/>
            <person name="Brettin T."/>
            <person name="Detter J.C."/>
            <person name="Rohde M."/>
            <person name="Goeker M."/>
            <person name="Bristow J."/>
            <person name="Eisen J.A."/>
            <person name="Markowitz V."/>
            <person name="Kyrpides N.C."/>
            <person name="Klenk H.-P."/>
            <person name="Hugenholtz P."/>
        </authorList>
    </citation>
    <scope>NUCLEOTIDE SEQUENCE [LARGE SCALE GENOMIC DNA]</scope>
    <source>
        <strain evidence="7">DSM 14684 / CIP 108061 / JCM 11494 / NBRC 100937 / ID131577</strain>
    </source>
</reference>
<evidence type="ECO:0000313" key="6">
    <source>
        <dbReference type="EMBL" id="ADB50454.1"/>
    </source>
</evidence>
<evidence type="ECO:0000256" key="3">
    <source>
        <dbReference type="ARBA" id="ARBA00022729"/>
    </source>
</evidence>
<evidence type="ECO:0000259" key="5">
    <source>
        <dbReference type="Pfam" id="PF13407"/>
    </source>
</evidence>
<protein>
    <submittedName>
        <fullName evidence="6">Periplasmic binding protein/LacI transcriptional regulator</fullName>
    </submittedName>
</protein>
<dbReference type="GO" id="GO:0030313">
    <property type="term" value="C:cell envelope"/>
    <property type="evidence" value="ECO:0007669"/>
    <property type="project" value="UniProtKB-SubCell"/>
</dbReference>
<sequence length="345" mass="35485">MSAALIAAGCGSSGDDTTSTTSTGVSTSAGMSPTASGGITVGYSDPVASNPAQQAVARGQEEAAKEFGWDLVHLDANLSASKQVSDIDTLISKKVDAINSFTIDQGAADAVYQRASQAGIPVIGQSSRSKYIQSSVWNQQNFDCSVAAKAAAYINARTPGAKTLVIGGPPVGAITQYVNCFQDEAEKAGLDVLEKKDNTTDTASGGQPIAAALINKHPDVQAIWCYNDPSCLGAGNALKAAGKKIWKQGESDSGVIVIGSNGSTDGISAIKSGLMTVSYDINPDKVGASVIALLAKHFEDGVPVKDLPKDVVVPTTEWDASNVGDYVDPIKRSIDTKTVDVDGQG</sequence>
<dbReference type="Pfam" id="PF13407">
    <property type="entry name" value="Peripla_BP_4"/>
    <property type="match status" value="1"/>
</dbReference>
<feature type="compositionally biased region" description="Low complexity" evidence="4">
    <location>
        <begin position="13"/>
        <end position="28"/>
    </location>
</feature>
<dbReference type="HOGENOM" id="CLU_803428_0_0_11"/>
<gene>
    <name evidence="6" type="ordered locus">Cwoe_2028</name>
</gene>
<accession>D3F482</accession>
<name>D3F482_CONWI</name>
<feature type="region of interest" description="Disordered" evidence="4">
    <location>
        <begin position="1"/>
        <end position="32"/>
    </location>
</feature>